<dbReference type="Gene3D" id="2.60.40.1730">
    <property type="entry name" value="tricorn interacting facor f3 domain"/>
    <property type="match status" value="1"/>
</dbReference>
<evidence type="ECO:0000313" key="18">
    <source>
        <dbReference type="Proteomes" id="UP001217476"/>
    </source>
</evidence>
<dbReference type="Pfam" id="PF17432">
    <property type="entry name" value="DUF3458_C"/>
    <property type="match status" value="1"/>
</dbReference>
<dbReference type="GO" id="GO:0016285">
    <property type="term" value="F:alanyl aminopeptidase activity"/>
    <property type="evidence" value="ECO:0007669"/>
    <property type="project" value="UniProtKB-EC"/>
</dbReference>
<evidence type="ECO:0000256" key="3">
    <source>
        <dbReference type="ARBA" id="ARBA00010136"/>
    </source>
</evidence>
<dbReference type="CDD" id="cd09600">
    <property type="entry name" value="M1_APN"/>
    <property type="match status" value="1"/>
</dbReference>
<evidence type="ECO:0000313" key="17">
    <source>
        <dbReference type="EMBL" id="WEK02751.1"/>
    </source>
</evidence>
<dbReference type="GO" id="GO:0006508">
    <property type="term" value="P:proteolysis"/>
    <property type="evidence" value="ECO:0007669"/>
    <property type="project" value="UniProtKB-UniRule"/>
</dbReference>
<comment type="cofactor">
    <cofactor evidence="2">
        <name>Zn(2+)</name>
        <dbReference type="ChEBI" id="CHEBI:29105"/>
    </cofactor>
</comment>
<name>A0AAJ6AYH7_9HYPH</name>
<evidence type="ECO:0000256" key="5">
    <source>
        <dbReference type="ARBA" id="ARBA00015611"/>
    </source>
</evidence>
<dbReference type="EMBL" id="CP119312">
    <property type="protein sequence ID" value="WEK02751.1"/>
    <property type="molecule type" value="Genomic_DNA"/>
</dbReference>
<evidence type="ECO:0000256" key="12">
    <source>
        <dbReference type="NCBIfam" id="TIGR02414"/>
    </source>
</evidence>
<evidence type="ECO:0000259" key="16">
    <source>
        <dbReference type="Pfam" id="PF17900"/>
    </source>
</evidence>
<dbReference type="Gene3D" id="1.10.390.10">
    <property type="entry name" value="Neutral Protease Domain 2"/>
    <property type="match status" value="1"/>
</dbReference>
<evidence type="ECO:0000256" key="9">
    <source>
        <dbReference type="ARBA" id="ARBA00022801"/>
    </source>
</evidence>
<dbReference type="GO" id="GO:0008270">
    <property type="term" value="F:zinc ion binding"/>
    <property type="evidence" value="ECO:0007669"/>
    <property type="project" value="InterPro"/>
</dbReference>
<dbReference type="AlphaFoldDB" id="A0AAJ6AYH7"/>
<proteinExistence type="inferred from homology"/>
<evidence type="ECO:0000256" key="2">
    <source>
        <dbReference type="ARBA" id="ARBA00001947"/>
    </source>
</evidence>
<evidence type="ECO:0000256" key="11">
    <source>
        <dbReference type="ARBA" id="ARBA00023049"/>
    </source>
</evidence>
<dbReference type="FunFam" id="2.60.40.1840:FF:000001">
    <property type="entry name" value="Aminopeptidase N"/>
    <property type="match status" value="1"/>
</dbReference>
<dbReference type="InterPro" id="IPR012779">
    <property type="entry name" value="Peptidase_M1_pepN"/>
</dbReference>
<evidence type="ECO:0000256" key="4">
    <source>
        <dbReference type="ARBA" id="ARBA00012564"/>
    </source>
</evidence>
<dbReference type="InterPro" id="IPR027268">
    <property type="entry name" value="Peptidase_M4/M1_CTD_sf"/>
</dbReference>
<dbReference type="Pfam" id="PF01433">
    <property type="entry name" value="Peptidase_M1"/>
    <property type="match status" value="1"/>
</dbReference>
<dbReference type="NCBIfam" id="TIGR02414">
    <property type="entry name" value="pepN_proteo"/>
    <property type="match status" value="1"/>
</dbReference>
<evidence type="ECO:0000259" key="14">
    <source>
        <dbReference type="Pfam" id="PF11940"/>
    </source>
</evidence>
<dbReference type="InterPro" id="IPR042097">
    <property type="entry name" value="Aminopeptidase_N-like_N_sf"/>
</dbReference>
<protein>
    <recommendedName>
        <fullName evidence="5 12">Aminopeptidase N</fullName>
        <ecNumber evidence="4 12">3.4.11.2</ecNumber>
    </recommendedName>
</protein>
<dbReference type="SUPFAM" id="SSF63737">
    <property type="entry name" value="Leukotriene A4 hydrolase N-terminal domain"/>
    <property type="match status" value="1"/>
</dbReference>
<feature type="domain" description="Aminopeptidase N-like N-terminal" evidence="16">
    <location>
        <begin position="25"/>
        <end position="192"/>
    </location>
</feature>
<dbReference type="InterPro" id="IPR045357">
    <property type="entry name" value="Aminopeptidase_N-like_N"/>
</dbReference>
<dbReference type="PANTHER" id="PTHR46322:SF1">
    <property type="entry name" value="PUROMYCIN-SENSITIVE AMINOPEPTIDASE"/>
    <property type="match status" value="1"/>
</dbReference>
<evidence type="ECO:0000256" key="10">
    <source>
        <dbReference type="ARBA" id="ARBA00022833"/>
    </source>
</evidence>
<dbReference type="Pfam" id="PF17900">
    <property type="entry name" value="Peptidase_M1_N"/>
    <property type="match status" value="1"/>
</dbReference>
<evidence type="ECO:0000256" key="1">
    <source>
        <dbReference type="ARBA" id="ARBA00000098"/>
    </source>
</evidence>
<dbReference type="Pfam" id="PF11940">
    <property type="entry name" value="DUF3458"/>
    <property type="match status" value="1"/>
</dbReference>
<gene>
    <name evidence="17" type="primary">pepN</name>
    <name evidence="17" type="ORF">P0Y65_11080</name>
</gene>
<evidence type="ECO:0000256" key="6">
    <source>
        <dbReference type="ARBA" id="ARBA00022438"/>
    </source>
</evidence>
<comment type="similarity">
    <text evidence="3">Belongs to the peptidase M1 family.</text>
</comment>
<dbReference type="InterPro" id="IPR037144">
    <property type="entry name" value="Peptidase_M1_pepN_C_sf"/>
</dbReference>
<organism evidence="17 18">
    <name type="scientific">Candidatus Devosia phytovorans</name>
    <dbReference type="NCBI Taxonomy" id="3121372"/>
    <lineage>
        <taxon>Bacteria</taxon>
        <taxon>Pseudomonadati</taxon>
        <taxon>Pseudomonadota</taxon>
        <taxon>Alphaproteobacteria</taxon>
        <taxon>Hyphomicrobiales</taxon>
        <taxon>Devosiaceae</taxon>
        <taxon>Devosia</taxon>
    </lineage>
</organism>
<keyword evidence="11" id="KW-0482">Metalloprotease</keyword>
<dbReference type="GO" id="GO:0008237">
    <property type="term" value="F:metallopeptidase activity"/>
    <property type="evidence" value="ECO:0007669"/>
    <property type="project" value="UniProtKB-UniRule"/>
</dbReference>
<keyword evidence="6 17" id="KW-0031">Aminopeptidase</keyword>
<dbReference type="PANTHER" id="PTHR46322">
    <property type="entry name" value="PUROMYCIN-SENSITIVE AMINOPEPTIDASE"/>
    <property type="match status" value="1"/>
</dbReference>
<dbReference type="Gene3D" id="2.60.40.1840">
    <property type="match status" value="1"/>
</dbReference>
<feature type="domain" description="Peptidase M1 alanyl aminopeptidase C-terminal" evidence="15">
    <location>
        <begin position="557"/>
        <end position="877"/>
    </location>
</feature>
<dbReference type="InterPro" id="IPR038438">
    <property type="entry name" value="PepN_Ig-like_sf"/>
</dbReference>
<feature type="domain" description="Peptidase M1 alanyl aminopeptidase Ig-like fold" evidence="14">
    <location>
        <begin position="450"/>
        <end position="552"/>
    </location>
</feature>
<keyword evidence="10" id="KW-0862">Zinc</keyword>
<dbReference type="InterPro" id="IPR035414">
    <property type="entry name" value="Peptidase_M1_pepN_Ig-like"/>
</dbReference>
<dbReference type="PRINTS" id="PR00756">
    <property type="entry name" value="ALADIPTASE"/>
</dbReference>
<accession>A0AAJ6AYH7</accession>
<keyword evidence="7" id="KW-0645">Protease</keyword>
<evidence type="ECO:0000256" key="7">
    <source>
        <dbReference type="ARBA" id="ARBA00022670"/>
    </source>
</evidence>
<keyword evidence="8" id="KW-0479">Metal-binding</keyword>
<reference evidence="17" key="1">
    <citation type="submission" date="2023-03" db="EMBL/GenBank/DDBJ databases">
        <title>Andean soil-derived lignocellulolytic bacterial consortium as a source of novel taxa and putative plastic-active enzymes.</title>
        <authorList>
            <person name="Diaz-Garcia L."/>
            <person name="Chuvochina M."/>
            <person name="Feuerriegel G."/>
            <person name="Bunk B."/>
            <person name="Sproer C."/>
            <person name="Streit W.R."/>
            <person name="Rodriguez L.M."/>
            <person name="Overmann J."/>
            <person name="Jimenez D.J."/>
        </authorList>
    </citation>
    <scope>NUCLEOTIDE SEQUENCE</scope>
    <source>
        <strain evidence="17">MAG 4196</strain>
    </source>
</reference>
<sequence length="878" mass="96504">MRTETEHTIYLKDYAPSPYRITSVDLDFRILSENTRVRAQLTVEPREGTAPGTPLVLDGDGLVLGSIAIDGAPLMLSDYAADDDGLTVYEPPLRKFILETEVTLQPENNTKLMGLYRSGGTWCTQCEPEGFRRITYYLDRPDNLAVFKVRMTALLSEAPVLLANGNLIDKGDAGDGLHYAVWEDPFPKPAYLFALVAGDLGSISDNFTTASGRKVALAIYCTHGKEDQCLWAMDSLKRSMAWDERRFGREYDLDIFNIVAVSDFNFGAMENKGLNIFNDRLVFAQPETATDGNYDGIERVIAHEYFHNWTGNRITCRDWFQLCLKEGLTVYRDQEFTSDERSRAVKRISDVVGLRSAQFPEDGGPLAHPPRPDQYREINNFYTTTVYEKGAEIVRMLATLLGEAGFRGGMDLYFERHDGEATTIEAFLASFADANGMDLDQFKIWYLEAGTPRLSVDEVYDVQKQTYTLKFRQETAPTPNQPSKAARVLPIKFGLLGPNGSPMGWSGVSGAEVRDEMIVLNSESAEVTFTGIANRPVPSLLRGFSAPVILESKASQDDQLFLARHDSDPFNRWQALQNVGMALAVNAVKGTPWTQEAVAALSQAMGDTLASDSLDDAFKALALSLPDEQLIGREIGRDVDPDAIDRVWHDLLKALFLPLADPLKATYERLASDAPYSPDAASTGRRALRNRALGLLVGSGAAGATELAKAQYDDARNMTDRMAALGSSTFAGTSFAPALLADFRSRYGADPLVLDKWLAVTAAQPRDGVIDDMKAILADPSFPRTNPNRLRALVGSFAMGNVTQFTRADGAGFRFVAEFVADVDKVNPQVAARVLTGFRIWPMLDAGRREAAKAALTGLQGKSLSRNTADILTRTLAG</sequence>
<dbReference type="Gene3D" id="1.25.50.10">
    <property type="entry name" value="Peptidase M1, alanyl aminopeptidase, C-terminal domain"/>
    <property type="match status" value="1"/>
</dbReference>
<dbReference type="InterPro" id="IPR001930">
    <property type="entry name" value="Peptidase_M1"/>
</dbReference>
<evidence type="ECO:0000256" key="8">
    <source>
        <dbReference type="ARBA" id="ARBA00022723"/>
    </source>
</evidence>
<feature type="domain" description="Peptidase M1 membrane alanine aminopeptidase" evidence="13">
    <location>
        <begin position="231"/>
        <end position="442"/>
    </location>
</feature>
<evidence type="ECO:0000259" key="13">
    <source>
        <dbReference type="Pfam" id="PF01433"/>
    </source>
</evidence>
<keyword evidence="9 17" id="KW-0378">Hydrolase</keyword>
<dbReference type="FunFam" id="3.30.2010.30:FF:000002">
    <property type="entry name" value="Putative aminopeptidase N"/>
    <property type="match status" value="1"/>
</dbReference>
<evidence type="ECO:0000259" key="15">
    <source>
        <dbReference type="Pfam" id="PF17432"/>
    </source>
</evidence>
<comment type="catalytic activity">
    <reaction evidence="1">
        <text>Release of an N-terminal amino acid, Xaa-|-Yaa- from a peptide, amide or arylamide. Xaa is preferably Ala, but may be most amino acids including Pro (slow action). When a terminal hydrophobic residue is followed by a prolyl residue, the two may be released as an intact Xaa-Pro dipeptide.</text>
        <dbReference type="EC" id="3.4.11.2"/>
    </reaction>
</comment>
<dbReference type="SUPFAM" id="SSF55486">
    <property type="entry name" value="Metalloproteases ('zincins'), catalytic domain"/>
    <property type="match status" value="1"/>
</dbReference>
<dbReference type="EC" id="3.4.11.2" evidence="4 12"/>
<dbReference type="InterPro" id="IPR014782">
    <property type="entry name" value="Peptidase_M1_dom"/>
</dbReference>
<dbReference type="InterPro" id="IPR024601">
    <property type="entry name" value="Peptidase_M1_pepN_C"/>
</dbReference>
<dbReference type="Proteomes" id="UP001217476">
    <property type="component" value="Chromosome"/>
</dbReference>
<dbReference type="Gene3D" id="3.30.2010.30">
    <property type="match status" value="1"/>
</dbReference>